<protein>
    <submittedName>
        <fullName evidence="2">Uncharacterized protein</fullName>
    </submittedName>
</protein>
<sequence>MVRSVPEPNEQHRSSPMQTDWELLCHGQHVEISKLKMHISQLEKLLQPDDDDECGRLYHDHARTLKDPMPTRPSDRRLSTSSSIPFDDEDAKKWHERVVMERDMIDRALDLVARQKSDLRSRTQKMKSEKDAWRHEHTTGQSSVALKEMKRILDSNIASLNENVRQLHTTEQRLRARMDKVSHIDVMLRSRMLDPDCLSLSDEESSAMEFEDIESVLSTDDSTISDALHQLTDDWLNDVGTRLPRVDTFPVGIPPLGRSLPSVDVRQGERFWSYRAPLFAAAPTLTPGGLRQHQCALIYEKQIAKWVHGRQRIQRAAIQHAKWLTSLCDEVHMYSKIYDTRTLALDEPMHAIQLRPLHPAQDV</sequence>
<dbReference type="GeneID" id="20079021"/>
<feature type="compositionally biased region" description="Basic and acidic residues" evidence="1">
    <location>
        <begin position="119"/>
        <end position="138"/>
    </location>
</feature>
<dbReference type="VEuPathDB" id="FungiDB:H310_01971"/>
<dbReference type="AlphaFoldDB" id="A0A024UMF3"/>
<proteinExistence type="predicted"/>
<organism evidence="2">
    <name type="scientific">Aphanomyces invadans</name>
    <dbReference type="NCBI Taxonomy" id="157072"/>
    <lineage>
        <taxon>Eukaryota</taxon>
        <taxon>Sar</taxon>
        <taxon>Stramenopiles</taxon>
        <taxon>Oomycota</taxon>
        <taxon>Saprolegniomycetes</taxon>
        <taxon>Saprolegniales</taxon>
        <taxon>Verrucalvaceae</taxon>
        <taxon>Aphanomyces</taxon>
    </lineage>
</organism>
<dbReference type="OrthoDB" id="79638at2759"/>
<dbReference type="STRING" id="157072.A0A024UMF3"/>
<dbReference type="RefSeq" id="XP_008863552.1">
    <property type="nucleotide sequence ID" value="XM_008865330.1"/>
</dbReference>
<feature type="region of interest" description="Disordered" evidence="1">
    <location>
        <begin position="61"/>
        <end position="84"/>
    </location>
</feature>
<name>A0A024UMF3_9STRA</name>
<evidence type="ECO:0000313" key="2">
    <source>
        <dbReference type="EMBL" id="ETW07459.1"/>
    </source>
</evidence>
<evidence type="ECO:0000256" key="1">
    <source>
        <dbReference type="SAM" id="MobiDB-lite"/>
    </source>
</evidence>
<accession>A0A024UMF3</accession>
<gene>
    <name evidence="2" type="ORF">H310_01971</name>
</gene>
<reference evidence="2" key="1">
    <citation type="submission" date="2013-12" db="EMBL/GenBank/DDBJ databases">
        <title>The Genome Sequence of Aphanomyces invadans NJM9701.</title>
        <authorList>
            <consortium name="The Broad Institute Genomics Platform"/>
            <person name="Russ C."/>
            <person name="Tyler B."/>
            <person name="van West P."/>
            <person name="Dieguez-Uribeondo J."/>
            <person name="Young S.K."/>
            <person name="Zeng Q."/>
            <person name="Gargeya S."/>
            <person name="Fitzgerald M."/>
            <person name="Abouelleil A."/>
            <person name="Alvarado L."/>
            <person name="Chapman S.B."/>
            <person name="Gainer-Dewar J."/>
            <person name="Goldberg J."/>
            <person name="Griggs A."/>
            <person name="Gujja S."/>
            <person name="Hansen M."/>
            <person name="Howarth C."/>
            <person name="Imamovic A."/>
            <person name="Ireland A."/>
            <person name="Larimer J."/>
            <person name="McCowan C."/>
            <person name="Murphy C."/>
            <person name="Pearson M."/>
            <person name="Poon T.W."/>
            <person name="Priest M."/>
            <person name="Roberts A."/>
            <person name="Saif S."/>
            <person name="Shea T."/>
            <person name="Sykes S."/>
            <person name="Wortman J."/>
            <person name="Nusbaum C."/>
            <person name="Birren B."/>
        </authorList>
    </citation>
    <scope>NUCLEOTIDE SEQUENCE [LARGE SCALE GENOMIC DNA]</scope>
    <source>
        <strain evidence="2">NJM9701</strain>
    </source>
</reference>
<dbReference type="EMBL" id="KI913954">
    <property type="protein sequence ID" value="ETW07459.1"/>
    <property type="molecule type" value="Genomic_DNA"/>
</dbReference>
<feature type="region of interest" description="Disordered" evidence="1">
    <location>
        <begin position="119"/>
        <end position="141"/>
    </location>
</feature>